<name>A0ABM1DU22_PRICU</name>
<dbReference type="Proteomes" id="UP000695022">
    <property type="component" value="Unplaced"/>
</dbReference>
<feature type="compositionally biased region" description="Basic residues" evidence="1">
    <location>
        <begin position="288"/>
        <end position="297"/>
    </location>
</feature>
<reference evidence="3" key="1">
    <citation type="submission" date="2025-08" db="UniProtKB">
        <authorList>
            <consortium name="RefSeq"/>
        </authorList>
    </citation>
    <scope>IDENTIFICATION</scope>
</reference>
<dbReference type="RefSeq" id="XP_014663443.1">
    <property type="nucleotide sequence ID" value="XM_014807957.1"/>
</dbReference>
<dbReference type="Gene3D" id="3.80.10.10">
    <property type="entry name" value="Ribonuclease Inhibitor"/>
    <property type="match status" value="1"/>
</dbReference>
<organism evidence="2 3">
    <name type="scientific">Priapulus caudatus</name>
    <name type="common">Priapulid worm</name>
    <dbReference type="NCBI Taxonomy" id="37621"/>
    <lineage>
        <taxon>Eukaryota</taxon>
        <taxon>Metazoa</taxon>
        <taxon>Ecdysozoa</taxon>
        <taxon>Scalidophora</taxon>
        <taxon>Priapulida</taxon>
        <taxon>Priapulimorpha</taxon>
        <taxon>Priapulimorphida</taxon>
        <taxon>Priapulidae</taxon>
        <taxon>Priapulus</taxon>
    </lineage>
</organism>
<protein>
    <submittedName>
        <fullName evidence="3">ATP synthase subunit s-like protein</fullName>
    </submittedName>
</protein>
<evidence type="ECO:0000256" key="1">
    <source>
        <dbReference type="SAM" id="MobiDB-lite"/>
    </source>
</evidence>
<feature type="region of interest" description="Disordered" evidence="1">
    <location>
        <begin position="269"/>
        <end position="297"/>
    </location>
</feature>
<sequence>MAAPMRKSTRAIAISVQLVRQHYMRQQVQAMGMLSWVADKVSITRDQMAYLQKDVDWTLAGLQRRKKLQREEKELQDQEFLPERHKILGPDLAAAHFIVARGGAVMFVGQQRWHRADAEGKYLLPDKYVAGVHVEAVDASSTSLRYEGFDNLVDLRFIKSLILRNCPLIDDWCIGRLHHYSDSLEHLDVSGCPLVTDRGLGSLHKLNCLRHLVMKKMPGILHLPLVTILIEEMLVNCKVEGADYTDSRVQQQVSEKFALLHEQSKVEWDDHSHLQDNSSESVVPPTLVRRKKKSAAS</sequence>
<evidence type="ECO:0000313" key="3">
    <source>
        <dbReference type="RefSeq" id="XP_014663443.1"/>
    </source>
</evidence>
<keyword evidence="2" id="KW-1185">Reference proteome</keyword>
<evidence type="ECO:0000313" key="2">
    <source>
        <dbReference type="Proteomes" id="UP000695022"/>
    </source>
</evidence>
<accession>A0ABM1DU22</accession>
<dbReference type="InterPro" id="IPR032675">
    <property type="entry name" value="LRR_dom_sf"/>
</dbReference>
<gene>
    <name evidence="3" type="primary">LOC106806101</name>
</gene>
<dbReference type="SUPFAM" id="SSF52047">
    <property type="entry name" value="RNI-like"/>
    <property type="match status" value="1"/>
</dbReference>
<dbReference type="GeneID" id="106806101"/>
<proteinExistence type="predicted"/>